<dbReference type="PANTHER" id="PTHR23513:SF6">
    <property type="entry name" value="MAJOR FACILITATOR SUPERFAMILY ASSOCIATED DOMAIN-CONTAINING PROTEIN"/>
    <property type="match status" value="1"/>
</dbReference>
<dbReference type="Gene3D" id="1.20.1250.20">
    <property type="entry name" value="MFS general substrate transporter like domains"/>
    <property type="match status" value="1"/>
</dbReference>
<dbReference type="Pfam" id="PF07690">
    <property type="entry name" value="MFS_1"/>
    <property type="match status" value="1"/>
</dbReference>
<evidence type="ECO:0000313" key="10">
    <source>
        <dbReference type="Proteomes" id="UP001189619"/>
    </source>
</evidence>
<evidence type="ECO:0000256" key="2">
    <source>
        <dbReference type="ARBA" id="ARBA00022448"/>
    </source>
</evidence>
<dbReference type="PROSITE" id="PS50850">
    <property type="entry name" value="MFS"/>
    <property type="match status" value="1"/>
</dbReference>
<dbReference type="SUPFAM" id="SSF103473">
    <property type="entry name" value="MFS general substrate transporter"/>
    <property type="match status" value="1"/>
</dbReference>
<dbReference type="RefSeq" id="WP_304415207.1">
    <property type="nucleotide sequence ID" value="NZ_OY569118.1"/>
</dbReference>
<organism evidence="9 10">
    <name type="scientific">Brevibacillus aydinogluensis</name>
    <dbReference type="NCBI Taxonomy" id="927786"/>
    <lineage>
        <taxon>Bacteria</taxon>
        <taxon>Bacillati</taxon>
        <taxon>Bacillota</taxon>
        <taxon>Bacilli</taxon>
        <taxon>Bacillales</taxon>
        <taxon>Paenibacillaceae</taxon>
        <taxon>Brevibacillus</taxon>
    </lineage>
</organism>
<feature type="transmembrane region" description="Helical" evidence="7">
    <location>
        <begin position="171"/>
        <end position="188"/>
    </location>
</feature>
<evidence type="ECO:0000313" key="9">
    <source>
        <dbReference type="EMBL" id="CAJ1001750.1"/>
    </source>
</evidence>
<dbReference type="Proteomes" id="UP001189619">
    <property type="component" value="Chromosome"/>
</dbReference>
<dbReference type="PRINTS" id="PR00173">
    <property type="entry name" value="EDTRNSPORT"/>
</dbReference>
<feature type="transmembrane region" description="Helical" evidence="7">
    <location>
        <begin position="48"/>
        <end position="68"/>
    </location>
</feature>
<feature type="transmembrane region" description="Helical" evidence="7">
    <location>
        <begin position="337"/>
        <end position="356"/>
    </location>
</feature>
<feature type="transmembrane region" description="Helical" evidence="7">
    <location>
        <begin position="401"/>
        <end position="422"/>
    </location>
</feature>
<name>A0AA48RGL9_9BACL</name>
<reference evidence="9" key="1">
    <citation type="submission" date="2023-07" db="EMBL/GenBank/DDBJ databases">
        <authorList>
            <person name="Ivanov I."/>
            <person name="Teneva D."/>
            <person name="Stoikov I."/>
        </authorList>
    </citation>
    <scope>NUCLEOTIDE SEQUENCE</scope>
    <source>
        <strain evidence="9">4475</strain>
    </source>
</reference>
<feature type="domain" description="Major facilitator superfamily (MFS) profile" evidence="8">
    <location>
        <begin position="247"/>
        <end position="451"/>
    </location>
</feature>
<dbReference type="InterPro" id="IPR036259">
    <property type="entry name" value="MFS_trans_sf"/>
</dbReference>
<keyword evidence="2" id="KW-0813">Transport</keyword>
<feature type="transmembrane region" description="Helical" evidence="7">
    <location>
        <begin position="248"/>
        <end position="265"/>
    </location>
</feature>
<evidence type="ECO:0000256" key="1">
    <source>
        <dbReference type="ARBA" id="ARBA00004651"/>
    </source>
</evidence>
<evidence type="ECO:0000256" key="3">
    <source>
        <dbReference type="ARBA" id="ARBA00022475"/>
    </source>
</evidence>
<accession>A0AA48RGL9</accession>
<feature type="transmembrane region" description="Helical" evidence="7">
    <location>
        <begin position="312"/>
        <end position="331"/>
    </location>
</feature>
<keyword evidence="3" id="KW-1003">Cell membrane</keyword>
<dbReference type="AlphaFoldDB" id="A0AA48RGL9"/>
<dbReference type="GO" id="GO:0022857">
    <property type="term" value="F:transmembrane transporter activity"/>
    <property type="evidence" value="ECO:0007669"/>
    <property type="project" value="InterPro"/>
</dbReference>
<sequence length="451" mass="48562">MKELWRQSSFRWYWVGLFLSGLGNQFGWLALTWFVMNKTGSSAAMGGVVLAYNIPAVLAGLVAGVLLDRFDRRQLIMLDNVLRGLIFFTLVLLLQMEGTPLWLVYVLIVIAGMLSPLSSAGAQTLLPRLVTDKSLLVKANGLMESQWQINYLFGPAAAGVLIAWIGAANVLIVDAIGFFLCAFCFSRLKPAAGVDSFSVGRMDEKEAEEIQGKAAESSGSVVAFGPFLRSLIADIRTGYCYLLGRRRLLWLVLFTFFFNMAYGPVEVGLPLYANNDLEGGAVSLGLLWSALAAGALLGSILFSAVTWKLPTGVTLAAIIGLWGITTLPLALFTRVEVAMLAMALAGLSFSPYNILYRSHLQKHVPEELLGRVLTSVRTITGTGMPAGAAAAGWLIPVCGVQGMFGAASVVCVVTGLLAYVALRRLDEPELLPVQQGGEEALHAMGQHRVEQ</sequence>
<feature type="transmembrane region" description="Helical" evidence="7">
    <location>
        <begin position="285"/>
        <end position="305"/>
    </location>
</feature>
<keyword evidence="10" id="KW-1185">Reference proteome</keyword>
<gene>
    <name evidence="9" type="ORF">BSPP4475_05325</name>
</gene>
<protein>
    <submittedName>
        <fullName evidence="9">Arabinose ABC transporter permease</fullName>
    </submittedName>
</protein>
<dbReference type="InterPro" id="IPR020846">
    <property type="entry name" value="MFS_dom"/>
</dbReference>
<evidence type="ECO:0000256" key="7">
    <source>
        <dbReference type="SAM" id="Phobius"/>
    </source>
</evidence>
<comment type="subcellular location">
    <subcellularLocation>
        <location evidence="1">Cell membrane</location>
        <topology evidence="1">Multi-pass membrane protein</topology>
    </subcellularLocation>
</comment>
<keyword evidence="4 7" id="KW-0812">Transmembrane</keyword>
<proteinExistence type="predicted"/>
<evidence type="ECO:0000256" key="4">
    <source>
        <dbReference type="ARBA" id="ARBA00022692"/>
    </source>
</evidence>
<evidence type="ECO:0000256" key="5">
    <source>
        <dbReference type="ARBA" id="ARBA00022989"/>
    </source>
</evidence>
<keyword evidence="5 7" id="KW-1133">Transmembrane helix</keyword>
<dbReference type="KEGG" id="bayd:BSPP4475_05325"/>
<feature type="transmembrane region" description="Helical" evidence="7">
    <location>
        <begin position="12"/>
        <end position="36"/>
    </location>
</feature>
<feature type="transmembrane region" description="Helical" evidence="7">
    <location>
        <begin position="368"/>
        <end position="395"/>
    </location>
</feature>
<dbReference type="CDD" id="cd06173">
    <property type="entry name" value="MFS_MefA_like"/>
    <property type="match status" value="1"/>
</dbReference>
<evidence type="ECO:0000256" key="6">
    <source>
        <dbReference type="ARBA" id="ARBA00023136"/>
    </source>
</evidence>
<keyword evidence="6 7" id="KW-0472">Membrane</keyword>
<dbReference type="InterPro" id="IPR011701">
    <property type="entry name" value="MFS"/>
</dbReference>
<evidence type="ECO:0000259" key="8">
    <source>
        <dbReference type="PROSITE" id="PS50850"/>
    </source>
</evidence>
<dbReference type="PANTHER" id="PTHR23513">
    <property type="entry name" value="INTEGRAL MEMBRANE EFFLUX PROTEIN-RELATED"/>
    <property type="match status" value="1"/>
</dbReference>
<dbReference type="GO" id="GO:0005886">
    <property type="term" value="C:plasma membrane"/>
    <property type="evidence" value="ECO:0007669"/>
    <property type="project" value="UniProtKB-SubCell"/>
</dbReference>
<dbReference type="EMBL" id="OY569118">
    <property type="protein sequence ID" value="CAJ1001750.1"/>
    <property type="molecule type" value="Genomic_DNA"/>
</dbReference>